<protein>
    <recommendedName>
        <fullName evidence="1">ceramidase</fullName>
        <ecNumber evidence="1">3.5.1.23</ecNumber>
    </recommendedName>
</protein>
<feature type="domain" description="Acid ceramidase N-terminal" evidence="3">
    <location>
        <begin position="14"/>
        <end position="74"/>
    </location>
</feature>
<reference evidence="4 5" key="1">
    <citation type="journal article" date="2015" name="Environ. Microbiol.">
        <title>Metagenome sequence of Elaphomyces granulatus from sporocarp tissue reveals Ascomycota ectomycorrhizal fingerprints of genome expansion and a Proteobacteria-rich microbiome.</title>
        <authorList>
            <person name="Quandt C.A."/>
            <person name="Kohler A."/>
            <person name="Hesse C.N."/>
            <person name="Sharpton T.J."/>
            <person name="Martin F."/>
            <person name="Spatafora J.W."/>
        </authorList>
    </citation>
    <scope>NUCLEOTIDE SEQUENCE [LARGE SCALE GENOMIC DNA]</scope>
    <source>
        <strain evidence="4 5">OSC145934</strain>
    </source>
</reference>
<dbReference type="OrthoDB" id="5273684at2759"/>
<dbReference type="AlphaFoldDB" id="A0A232LXK0"/>
<organism evidence="4 5">
    <name type="scientific">Elaphomyces granulatus</name>
    <dbReference type="NCBI Taxonomy" id="519963"/>
    <lineage>
        <taxon>Eukaryota</taxon>
        <taxon>Fungi</taxon>
        <taxon>Dikarya</taxon>
        <taxon>Ascomycota</taxon>
        <taxon>Pezizomycotina</taxon>
        <taxon>Eurotiomycetes</taxon>
        <taxon>Eurotiomycetidae</taxon>
        <taxon>Eurotiales</taxon>
        <taxon>Elaphomycetaceae</taxon>
        <taxon>Elaphomyces</taxon>
    </lineage>
</organism>
<dbReference type="Proteomes" id="UP000243515">
    <property type="component" value="Unassembled WGS sequence"/>
</dbReference>
<keyword evidence="5" id="KW-1185">Reference proteome</keyword>
<evidence type="ECO:0000313" key="5">
    <source>
        <dbReference type="Proteomes" id="UP000243515"/>
    </source>
</evidence>
<dbReference type="PANTHER" id="PTHR28583">
    <property type="entry name" value="ACID AMIDASE"/>
    <property type="match status" value="1"/>
</dbReference>
<evidence type="ECO:0000256" key="2">
    <source>
        <dbReference type="SAM" id="MobiDB-lite"/>
    </source>
</evidence>
<dbReference type="Pfam" id="PF15508">
    <property type="entry name" value="NAAA-beta"/>
    <property type="match status" value="1"/>
</dbReference>
<dbReference type="EC" id="3.5.1.23" evidence="1"/>
<evidence type="ECO:0000313" key="4">
    <source>
        <dbReference type="EMBL" id="OXV08826.1"/>
    </source>
</evidence>
<gene>
    <name evidence="4" type="ORF">Egran_03408</name>
</gene>
<feature type="region of interest" description="Disordered" evidence="2">
    <location>
        <begin position="364"/>
        <end position="411"/>
    </location>
</feature>
<sequence>MADHQLEHPTGDIPPVYRIDLSLPPCERYVELARVYRDQVPSLTAVFDDLVQSFFPGVPLKWIQTLARFCLRRLFTADETDEIRGISKALDVSMYLLVAFNVLLDLLMGCTSGGIRVKIGRDPGTKMLHFRTLDWGMDALRKIVVQLEFVSSPKSDKVLATSITYVGFVGVLTAVRKKLSVSLNFRPMHDTSSRLANFRFYFNHLLVLIGARRSISSLLRQCVLPESIAPRSNWLLNLLCHQKDEHVTNREPLSLEFLQETIPSLPTTAAYLIFSDGSSSITMEKDHRYAVVRSSPSFIVIANNDQAPHTDAHKIAGNGEAHSGLTVVSGELETMAALIEDSNERCACMQKRWDEKYTRAYTTWKRSQTQRRRGRPEAGINDVESRTQSGPKKKRSKKVSEDSSVSYSTAPTDNIANSTGFQFAATTQEAVQWLNMYPVTNETTHFAAVMDPSEGKVVWVRRYIDPCSPVSDDQRLQ</sequence>
<dbReference type="InterPro" id="IPR029130">
    <property type="entry name" value="Acid_ceramidase_N"/>
</dbReference>
<comment type="caution">
    <text evidence="4">The sequence shown here is derived from an EMBL/GenBank/DDBJ whole genome shotgun (WGS) entry which is preliminary data.</text>
</comment>
<dbReference type="EMBL" id="NPHW01003863">
    <property type="protein sequence ID" value="OXV08826.1"/>
    <property type="molecule type" value="Genomic_DNA"/>
</dbReference>
<proteinExistence type="predicted"/>
<evidence type="ECO:0000259" key="3">
    <source>
        <dbReference type="Pfam" id="PF15508"/>
    </source>
</evidence>
<evidence type="ECO:0000256" key="1">
    <source>
        <dbReference type="ARBA" id="ARBA00011891"/>
    </source>
</evidence>
<name>A0A232LXK0_9EURO</name>
<dbReference type="PANTHER" id="PTHR28583:SF1">
    <property type="entry name" value="ACID CERAMIDASE"/>
    <property type="match status" value="1"/>
</dbReference>
<dbReference type="GO" id="GO:0017040">
    <property type="term" value="F:N-acylsphingosine amidohydrolase activity"/>
    <property type="evidence" value="ECO:0007669"/>
    <property type="project" value="UniProtKB-EC"/>
</dbReference>
<feature type="compositionally biased region" description="Polar residues" evidence="2">
    <location>
        <begin position="402"/>
        <end position="411"/>
    </location>
</feature>
<accession>A0A232LXK0</accession>